<name>A0AAV1THE0_9STRA</name>
<dbReference type="EMBL" id="CAKLBY020000047">
    <property type="protein sequence ID" value="CAK7918125.1"/>
    <property type="molecule type" value="Genomic_DNA"/>
</dbReference>
<organism evidence="1 2">
    <name type="scientific">Peronospora matthiolae</name>
    <dbReference type="NCBI Taxonomy" id="2874970"/>
    <lineage>
        <taxon>Eukaryota</taxon>
        <taxon>Sar</taxon>
        <taxon>Stramenopiles</taxon>
        <taxon>Oomycota</taxon>
        <taxon>Peronosporomycetes</taxon>
        <taxon>Peronosporales</taxon>
        <taxon>Peronosporaceae</taxon>
        <taxon>Peronospora</taxon>
    </lineage>
</organism>
<dbReference type="AlphaFoldDB" id="A0AAV1THE0"/>
<dbReference type="Proteomes" id="UP001162060">
    <property type="component" value="Unassembled WGS sequence"/>
</dbReference>
<dbReference type="InterPro" id="IPR029058">
    <property type="entry name" value="AB_hydrolase_fold"/>
</dbReference>
<accession>A0AAV1THE0</accession>
<protein>
    <recommendedName>
        <fullName evidence="3">Peptidase S9 prolyl oligopeptidase catalytic domain-containing protein</fullName>
    </recommendedName>
</protein>
<sequence>MTLPRDVRLGGIVLVSGGAIAGSHSACSAAQGGAVATPMLQITGAADSIYPAVLARRSWREFECRHSHAAAVELFTSVVRPRKGHAMIDSQEDMRHVMRFFSKHLYMRHIALENRSDIVEIQT</sequence>
<proteinExistence type="predicted"/>
<evidence type="ECO:0008006" key="3">
    <source>
        <dbReference type="Google" id="ProtNLM"/>
    </source>
</evidence>
<evidence type="ECO:0000313" key="1">
    <source>
        <dbReference type="EMBL" id="CAK7918125.1"/>
    </source>
</evidence>
<comment type="caution">
    <text evidence="1">The sequence shown here is derived from an EMBL/GenBank/DDBJ whole genome shotgun (WGS) entry which is preliminary data.</text>
</comment>
<evidence type="ECO:0000313" key="2">
    <source>
        <dbReference type="Proteomes" id="UP001162060"/>
    </source>
</evidence>
<dbReference type="Gene3D" id="3.40.50.1820">
    <property type="entry name" value="alpha/beta hydrolase"/>
    <property type="match status" value="1"/>
</dbReference>
<reference evidence="1" key="1">
    <citation type="submission" date="2024-01" db="EMBL/GenBank/DDBJ databases">
        <authorList>
            <person name="Webb A."/>
        </authorList>
    </citation>
    <scope>NUCLEOTIDE SEQUENCE</scope>
    <source>
        <strain evidence="1">Pm1</strain>
    </source>
</reference>
<gene>
    <name evidence="1" type="ORF">PM001_LOCUS5730</name>
</gene>